<dbReference type="PANTHER" id="PTHR30265">
    <property type="entry name" value="RHO-INTERACTING TRANSCRIPTION TERMINATION FACTOR NUSG"/>
    <property type="match status" value="1"/>
</dbReference>
<dbReference type="GO" id="GO:0031564">
    <property type="term" value="P:transcription antitermination"/>
    <property type="evidence" value="ECO:0007669"/>
    <property type="project" value="UniProtKB-KW"/>
</dbReference>
<protein>
    <submittedName>
        <fullName evidence="6">Transcription termination/antitermination protein NusG</fullName>
    </submittedName>
</protein>
<feature type="domain" description="NusG-like N-terminal" evidence="5">
    <location>
        <begin position="152"/>
        <end position="208"/>
    </location>
</feature>
<evidence type="ECO:0000259" key="5">
    <source>
        <dbReference type="Pfam" id="PF02357"/>
    </source>
</evidence>
<dbReference type="InterPro" id="IPR036735">
    <property type="entry name" value="NGN_dom_sf"/>
</dbReference>
<dbReference type="InterPro" id="IPR043425">
    <property type="entry name" value="NusG-like"/>
</dbReference>
<feature type="compositionally biased region" description="Polar residues" evidence="4">
    <location>
        <begin position="17"/>
        <end position="52"/>
    </location>
</feature>
<evidence type="ECO:0000313" key="7">
    <source>
        <dbReference type="Proteomes" id="UP000554482"/>
    </source>
</evidence>
<evidence type="ECO:0000256" key="3">
    <source>
        <dbReference type="ARBA" id="ARBA00023163"/>
    </source>
</evidence>
<evidence type="ECO:0000256" key="1">
    <source>
        <dbReference type="ARBA" id="ARBA00022814"/>
    </source>
</evidence>
<proteinExistence type="predicted"/>
<feature type="region of interest" description="Disordered" evidence="4">
    <location>
        <begin position="17"/>
        <end position="83"/>
    </location>
</feature>
<dbReference type="AlphaFoldDB" id="A0A7J6WYU3"/>
<name>A0A7J6WYU3_THATH</name>
<dbReference type="Proteomes" id="UP000554482">
    <property type="component" value="Unassembled WGS sequence"/>
</dbReference>
<dbReference type="Pfam" id="PF02357">
    <property type="entry name" value="NusG"/>
    <property type="match status" value="1"/>
</dbReference>
<gene>
    <name evidence="6" type="ORF">FRX31_009121</name>
</gene>
<sequence length="217" mass="24294">MKIEELPQDVVALHGTTHSATSNNQIPQHNNIRPGTTFLPTTHQHNLSTPFHQPSYYSTPPPQTTQATNFNTPSYSRVTPSPPPLSMRFQQAPLPSHNIVSYDEPAHNTFDNPQYNNHPPIPHCQHQQNHPYYNPPPAFPPYLPHGHNPHNHVYAPAVHVKRKLKNGTVSVKPKPPFPGCIFLRCVLNKELYDTIRECLGIGDFIGSKVGNTPPVSL</sequence>
<evidence type="ECO:0000256" key="2">
    <source>
        <dbReference type="ARBA" id="ARBA00023015"/>
    </source>
</evidence>
<organism evidence="6 7">
    <name type="scientific">Thalictrum thalictroides</name>
    <name type="common">Rue-anemone</name>
    <name type="synonym">Anemone thalictroides</name>
    <dbReference type="NCBI Taxonomy" id="46969"/>
    <lineage>
        <taxon>Eukaryota</taxon>
        <taxon>Viridiplantae</taxon>
        <taxon>Streptophyta</taxon>
        <taxon>Embryophyta</taxon>
        <taxon>Tracheophyta</taxon>
        <taxon>Spermatophyta</taxon>
        <taxon>Magnoliopsida</taxon>
        <taxon>Ranunculales</taxon>
        <taxon>Ranunculaceae</taxon>
        <taxon>Thalictroideae</taxon>
        <taxon>Thalictrum</taxon>
    </lineage>
</organism>
<dbReference type="OrthoDB" id="8300383at2759"/>
<dbReference type="GO" id="GO:0006354">
    <property type="term" value="P:DNA-templated transcription elongation"/>
    <property type="evidence" value="ECO:0007669"/>
    <property type="project" value="InterPro"/>
</dbReference>
<dbReference type="Gene3D" id="3.30.70.940">
    <property type="entry name" value="NusG, N-terminal domain"/>
    <property type="match status" value="1"/>
</dbReference>
<accession>A0A7J6WYU3</accession>
<dbReference type="EMBL" id="JABWDY010009619">
    <property type="protein sequence ID" value="KAF5201292.1"/>
    <property type="molecule type" value="Genomic_DNA"/>
</dbReference>
<evidence type="ECO:0000313" key="6">
    <source>
        <dbReference type="EMBL" id="KAF5201292.1"/>
    </source>
</evidence>
<evidence type="ECO:0000256" key="4">
    <source>
        <dbReference type="SAM" id="MobiDB-lite"/>
    </source>
</evidence>
<dbReference type="PANTHER" id="PTHR30265:SF4">
    <property type="entry name" value="KOW MOTIF FAMILY PROTEIN, EXPRESSED"/>
    <property type="match status" value="1"/>
</dbReference>
<reference evidence="6 7" key="1">
    <citation type="submission" date="2020-06" db="EMBL/GenBank/DDBJ databases">
        <title>Transcriptomic and genomic resources for Thalictrum thalictroides and T. hernandezii: Facilitating candidate gene discovery in an emerging model plant lineage.</title>
        <authorList>
            <person name="Arias T."/>
            <person name="Riano-Pachon D.M."/>
            <person name="Di Stilio V.S."/>
        </authorList>
    </citation>
    <scope>NUCLEOTIDE SEQUENCE [LARGE SCALE GENOMIC DNA]</scope>
    <source>
        <strain evidence="7">cv. WT478/WT964</strain>
        <tissue evidence="6">Leaves</tissue>
    </source>
</reference>
<dbReference type="InterPro" id="IPR006645">
    <property type="entry name" value="NGN-like_dom"/>
</dbReference>
<comment type="caution">
    <text evidence="6">The sequence shown here is derived from an EMBL/GenBank/DDBJ whole genome shotgun (WGS) entry which is preliminary data.</text>
</comment>
<feature type="compositionally biased region" description="Low complexity" evidence="4">
    <location>
        <begin position="54"/>
        <end position="73"/>
    </location>
</feature>
<keyword evidence="3" id="KW-0804">Transcription</keyword>
<keyword evidence="2" id="KW-0805">Transcription regulation</keyword>
<dbReference type="SUPFAM" id="SSF82679">
    <property type="entry name" value="N-utilization substance G protein NusG, N-terminal domain"/>
    <property type="match status" value="1"/>
</dbReference>
<keyword evidence="1" id="KW-0889">Transcription antitermination</keyword>
<keyword evidence="7" id="KW-1185">Reference proteome</keyword>